<evidence type="ECO:0000256" key="2">
    <source>
        <dbReference type="SAM" id="MobiDB-lite"/>
    </source>
</evidence>
<evidence type="ECO:0000313" key="4">
    <source>
        <dbReference type="Proteomes" id="UP000502508"/>
    </source>
</evidence>
<dbReference type="AlphaFoldDB" id="A0A6F8Y7I8"/>
<dbReference type="KEGG" id="pfla:Pflav_084370"/>
<dbReference type="Proteomes" id="UP000502508">
    <property type="component" value="Chromosome"/>
</dbReference>
<keyword evidence="4" id="KW-1185">Reference proteome</keyword>
<organism evidence="3 4">
    <name type="scientific">Phytohabitans flavus</name>
    <dbReference type="NCBI Taxonomy" id="1076124"/>
    <lineage>
        <taxon>Bacteria</taxon>
        <taxon>Bacillati</taxon>
        <taxon>Actinomycetota</taxon>
        <taxon>Actinomycetes</taxon>
        <taxon>Micromonosporales</taxon>
        <taxon>Micromonosporaceae</taxon>
    </lineage>
</organism>
<comment type="similarity">
    <text evidence="1">Belongs to the asp23 family.</text>
</comment>
<gene>
    <name evidence="3" type="ORF">Pflav_084370</name>
</gene>
<reference evidence="3 4" key="2">
    <citation type="submission" date="2020-03" db="EMBL/GenBank/DDBJ databases">
        <authorList>
            <person name="Ichikawa N."/>
            <person name="Kimura A."/>
            <person name="Kitahashi Y."/>
            <person name="Uohara A."/>
        </authorList>
    </citation>
    <scope>NUCLEOTIDE SEQUENCE [LARGE SCALE GENOMIC DNA]</scope>
    <source>
        <strain evidence="3 4">NBRC 107702</strain>
    </source>
</reference>
<evidence type="ECO:0000313" key="3">
    <source>
        <dbReference type="EMBL" id="BCB82027.1"/>
    </source>
</evidence>
<dbReference type="RefSeq" id="WP_180201301.1">
    <property type="nucleotide sequence ID" value="NZ_AP022870.1"/>
</dbReference>
<accession>A0A6F8Y7I8</accession>
<feature type="compositionally biased region" description="Low complexity" evidence="2">
    <location>
        <begin position="20"/>
        <end position="54"/>
    </location>
</feature>
<dbReference type="PANTHER" id="PTHR34297:SF3">
    <property type="entry name" value="ALKALINE SHOCK PROTEIN 23"/>
    <property type="match status" value="1"/>
</dbReference>
<evidence type="ECO:0000256" key="1">
    <source>
        <dbReference type="ARBA" id="ARBA00005721"/>
    </source>
</evidence>
<evidence type="ECO:0008006" key="5">
    <source>
        <dbReference type="Google" id="ProtNLM"/>
    </source>
</evidence>
<reference evidence="3 4" key="1">
    <citation type="submission" date="2020-03" db="EMBL/GenBank/DDBJ databases">
        <title>Whole genome shotgun sequence of Phytohabitans flavus NBRC 107702.</title>
        <authorList>
            <person name="Komaki H."/>
            <person name="Tamura T."/>
        </authorList>
    </citation>
    <scope>NUCLEOTIDE SEQUENCE [LARGE SCALE GENOMIC DNA]</scope>
    <source>
        <strain evidence="3 4">NBRC 107702</strain>
    </source>
</reference>
<dbReference type="PANTHER" id="PTHR34297">
    <property type="entry name" value="HYPOTHETICAL CYTOSOLIC PROTEIN-RELATED"/>
    <property type="match status" value="1"/>
</dbReference>
<sequence length="245" mass="25193">MTDVAAHVPAQRQESTPDETAAQAPVATPTASPATPAPSAAPAVPAETPAATTPAPTPAPEAESNGAAAKVSEKISDAVDRAGDAVERATAASGRVASQVVERLRNNAELAAERGTTSIADEVVEKIAGIATREVPGVYDLGGDVARFFANVKERIGLGDADEDADRGMSVRLEGRTAVINITLVIEYGFVVHSVTEKVRAKVISSVENLLGLEVTEVNIRVDDVHVEDAGPVGGDEARAAGYQP</sequence>
<protein>
    <recommendedName>
        <fullName evidence="5">Asp23/Gls24 family envelope stress response protein</fullName>
    </recommendedName>
</protein>
<dbReference type="InterPro" id="IPR005531">
    <property type="entry name" value="Asp23"/>
</dbReference>
<dbReference type="EMBL" id="AP022870">
    <property type="protein sequence ID" value="BCB82027.1"/>
    <property type="molecule type" value="Genomic_DNA"/>
</dbReference>
<name>A0A6F8Y7I8_9ACTN</name>
<proteinExistence type="inferred from homology"/>
<feature type="region of interest" description="Disordered" evidence="2">
    <location>
        <begin position="1"/>
        <end position="72"/>
    </location>
</feature>
<dbReference type="Pfam" id="PF03780">
    <property type="entry name" value="Asp23"/>
    <property type="match status" value="1"/>
</dbReference>